<gene>
    <name evidence="1" type="ORF">LCGC14_2454690</name>
</gene>
<name>A0A0F9BF06_9ZZZZ</name>
<organism evidence="1">
    <name type="scientific">marine sediment metagenome</name>
    <dbReference type="NCBI Taxonomy" id="412755"/>
    <lineage>
        <taxon>unclassified sequences</taxon>
        <taxon>metagenomes</taxon>
        <taxon>ecological metagenomes</taxon>
    </lineage>
</organism>
<accession>A0A0F9BF06</accession>
<dbReference type="AlphaFoldDB" id="A0A0F9BF06"/>
<comment type="caution">
    <text evidence="1">The sequence shown here is derived from an EMBL/GenBank/DDBJ whole genome shotgun (WGS) entry which is preliminary data.</text>
</comment>
<evidence type="ECO:0000313" key="1">
    <source>
        <dbReference type="EMBL" id="KKL20514.1"/>
    </source>
</evidence>
<protein>
    <submittedName>
        <fullName evidence="1">Uncharacterized protein</fullName>
    </submittedName>
</protein>
<sequence>HSGSGIQKNVWHWLKIVHDGAGNFTHFYVLNSATRPSSSDWIQRDDLDRTIAIDNTTEIFTHLSGMNSFCKGDDFYSFTGSGISGLDPSIPINSYIYVLLLMVVETQL</sequence>
<feature type="non-terminal residue" evidence="1">
    <location>
        <position position="1"/>
    </location>
</feature>
<reference evidence="1" key="1">
    <citation type="journal article" date="2015" name="Nature">
        <title>Complex archaea that bridge the gap between prokaryotes and eukaryotes.</title>
        <authorList>
            <person name="Spang A."/>
            <person name="Saw J.H."/>
            <person name="Jorgensen S.L."/>
            <person name="Zaremba-Niedzwiedzka K."/>
            <person name="Martijn J."/>
            <person name="Lind A.E."/>
            <person name="van Eijk R."/>
            <person name="Schleper C."/>
            <person name="Guy L."/>
            <person name="Ettema T.J."/>
        </authorList>
    </citation>
    <scope>NUCLEOTIDE SEQUENCE</scope>
</reference>
<dbReference type="EMBL" id="LAZR01038069">
    <property type="protein sequence ID" value="KKL20514.1"/>
    <property type="molecule type" value="Genomic_DNA"/>
</dbReference>
<proteinExistence type="predicted"/>